<reference evidence="11" key="1">
    <citation type="journal article" date="2020" name="Stud. Mycol.">
        <title>101 Dothideomycetes genomes: a test case for predicting lifestyles and emergence of pathogens.</title>
        <authorList>
            <person name="Haridas S."/>
            <person name="Albert R."/>
            <person name="Binder M."/>
            <person name="Bloem J."/>
            <person name="Labutti K."/>
            <person name="Salamov A."/>
            <person name="Andreopoulos B."/>
            <person name="Baker S."/>
            <person name="Barry K."/>
            <person name="Bills G."/>
            <person name="Bluhm B."/>
            <person name="Cannon C."/>
            <person name="Castanera R."/>
            <person name="Culley D."/>
            <person name="Daum C."/>
            <person name="Ezra D."/>
            <person name="Gonzalez J."/>
            <person name="Henrissat B."/>
            <person name="Kuo A."/>
            <person name="Liang C."/>
            <person name="Lipzen A."/>
            <person name="Lutzoni F."/>
            <person name="Magnuson J."/>
            <person name="Mondo S."/>
            <person name="Nolan M."/>
            <person name="Ohm R."/>
            <person name="Pangilinan J."/>
            <person name="Park H.-J."/>
            <person name="Ramirez L."/>
            <person name="Alfaro M."/>
            <person name="Sun H."/>
            <person name="Tritt A."/>
            <person name="Yoshinaga Y."/>
            <person name="Zwiers L.-H."/>
            <person name="Turgeon B."/>
            <person name="Goodwin S."/>
            <person name="Spatafora J."/>
            <person name="Crous P."/>
            <person name="Grigoriev I."/>
        </authorList>
    </citation>
    <scope>NUCLEOTIDE SEQUENCE</scope>
    <source>
        <strain evidence="11">CBS 109.77</strain>
    </source>
</reference>
<feature type="region of interest" description="Disordered" evidence="9">
    <location>
        <begin position="303"/>
        <end position="323"/>
    </location>
</feature>
<protein>
    <recommendedName>
        <fullName evidence="2">RBR-type E3 ubiquitin transferase</fullName>
        <ecNumber evidence="2">2.3.2.31</ecNumber>
    </recommendedName>
</protein>
<dbReference type="InterPro" id="IPR031127">
    <property type="entry name" value="E3_UB_ligase_RBR"/>
</dbReference>
<keyword evidence="12" id="KW-1185">Reference proteome</keyword>
<evidence type="ECO:0000256" key="5">
    <source>
        <dbReference type="ARBA" id="ARBA00022737"/>
    </source>
</evidence>
<dbReference type="GO" id="GO:0016567">
    <property type="term" value="P:protein ubiquitination"/>
    <property type="evidence" value="ECO:0007669"/>
    <property type="project" value="InterPro"/>
</dbReference>
<dbReference type="EMBL" id="MU001968">
    <property type="protein sequence ID" value="KAF2792460.1"/>
    <property type="molecule type" value="Genomic_DNA"/>
</dbReference>
<organism evidence="11 12">
    <name type="scientific">Melanomma pulvis-pyrius CBS 109.77</name>
    <dbReference type="NCBI Taxonomy" id="1314802"/>
    <lineage>
        <taxon>Eukaryota</taxon>
        <taxon>Fungi</taxon>
        <taxon>Dikarya</taxon>
        <taxon>Ascomycota</taxon>
        <taxon>Pezizomycotina</taxon>
        <taxon>Dothideomycetes</taxon>
        <taxon>Pleosporomycetidae</taxon>
        <taxon>Pleosporales</taxon>
        <taxon>Melanommataceae</taxon>
        <taxon>Melanomma</taxon>
    </lineage>
</organism>
<dbReference type="CDD" id="cd22584">
    <property type="entry name" value="Rcat_RBR_unk"/>
    <property type="match status" value="1"/>
</dbReference>
<gene>
    <name evidence="11" type="ORF">K505DRAFT_278765</name>
</gene>
<dbReference type="Proteomes" id="UP000799757">
    <property type="component" value="Unassembled WGS sequence"/>
</dbReference>
<evidence type="ECO:0000256" key="4">
    <source>
        <dbReference type="ARBA" id="ARBA00022723"/>
    </source>
</evidence>
<dbReference type="OrthoDB" id="10009520at2759"/>
<evidence type="ECO:0000256" key="7">
    <source>
        <dbReference type="ARBA" id="ARBA00022786"/>
    </source>
</evidence>
<evidence type="ECO:0000313" key="11">
    <source>
        <dbReference type="EMBL" id="KAF2792460.1"/>
    </source>
</evidence>
<evidence type="ECO:0000256" key="2">
    <source>
        <dbReference type="ARBA" id="ARBA00012251"/>
    </source>
</evidence>
<dbReference type="Gene3D" id="1.20.120.1750">
    <property type="match status" value="1"/>
</dbReference>
<dbReference type="SUPFAM" id="SSF57850">
    <property type="entry name" value="RING/U-box"/>
    <property type="match status" value="1"/>
</dbReference>
<feature type="compositionally biased region" description="Acidic residues" evidence="9">
    <location>
        <begin position="308"/>
        <end position="321"/>
    </location>
</feature>
<dbReference type="PROSITE" id="PS51873">
    <property type="entry name" value="TRIAD"/>
    <property type="match status" value="1"/>
</dbReference>
<accession>A0A6A6X7F9</accession>
<dbReference type="AlphaFoldDB" id="A0A6A6X7F9"/>
<dbReference type="InterPro" id="IPR002867">
    <property type="entry name" value="IBR_dom"/>
</dbReference>
<feature type="domain" description="RING-type" evidence="10">
    <location>
        <begin position="1"/>
        <end position="212"/>
    </location>
</feature>
<dbReference type="InterPro" id="IPR044066">
    <property type="entry name" value="TRIAD_supradom"/>
</dbReference>
<dbReference type="GO" id="GO:0061630">
    <property type="term" value="F:ubiquitin protein ligase activity"/>
    <property type="evidence" value="ECO:0007669"/>
    <property type="project" value="UniProtKB-EC"/>
</dbReference>
<sequence length="508" mass="56409">MPESCIICGDDNTTSPLFTAPCGNHYVCSDDLESFFRNAIKDESLYPPQCCSEPFLLEVFGEALPFELFWDYQVKERGEYSVQKKFRVYCANPSCATFLRPDIHTLNTETQVTYAICESKDCGTKTCITCRKVLHDGAAEHSCEIADEDQQFKDTVKKEGYQECYACGSIVELIEACNHISCDCGSDFCYVCGKPWAGLHGCPQYGPAEFDEEGYNQDGYHRETGLNREGLTRVRQNLQDIGEADDGEEEEEEEEDVRFPHWVVQEMREVLSTLPPELLTEAIEGEMMRLIELGELIGEEGRLSAGEDQSEDENGEDELDGGEVMAAVDDDLNRLEEELIRDADTNAELTDPAQAQDITPDARPGRSITVDIDDEDLNFDPEIFTFDEMQRHNDDIVDTTAANDLSESQASASGHPVPIPTTGSTFFLSQREHRDSNEEYSAASDPESQQAAQSSAPEMSSPGDSNPETVATGIDGENDNPHAARARGSNLVPVLLHRDGHVYPQIAR</sequence>
<evidence type="ECO:0000256" key="3">
    <source>
        <dbReference type="ARBA" id="ARBA00022679"/>
    </source>
</evidence>
<keyword evidence="3" id="KW-0808">Transferase</keyword>
<feature type="region of interest" description="Disordered" evidence="9">
    <location>
        <begin position="431"/>
        <end position="487"/>
    </location>
</feature>
<keyword evidence="7" id="KW-0833">Ubl conjugation pathway</keyword>
<evidence type="ECO:0000259" key="10">
    <source>
        <dbReference type="PROSITE" id="PS51873"/>
    </source>
</evidence>
<feature type="compositionally biased region" description="Polar residues" evidence="9">
    <location>
        <begin position="446"/>
        <end position="469"/>
    </location>
</feature>
<keyword evidence="6" id="KW-0863">Zinc-finger</keyword>
<evidence type="ECO:0000256" key="8">
    <source>
        <dbReference type="ARBA" id="ARBA00022833"/>
    </source>
</evidence>
<evidence type="ECO:0000256" key="1">
    <source>
        <dbReference type="ARBA" id="ARBA00001798"/>
    </source>
</evidence>
<dbReference type="GO" id="GO:0008270">
    <property type="term" value="F:zinc ion binding"/>
    <property type="evidence" value="ECO:0007669"/>
    <property type="project" value="UniProtKB-KW"/>
</dbReference>
<evidence type="ECO:0000313" key="12">
    <source>
        <dbReference type="Proteomes" id="UP000799757"/>
    </source>
</evidence>
<evidence type="ECO:0000256" key="9">
    <source>
        <dbReference type="SAM" id="MobiDB-lite"/>
    </source>
</evidence>
<keyword evidence="4" id="KW-0479">Metal-binding</keyword>
<feature type="region of interest" description="Disordered" evidence="9">
    <location>
        <begin position="405"/>
        <end position="424"/>
    </location>
</feature>
<keyword evidence="8" id="KW-0862">Zinc</keyword>
<name>A0A6A6X7F9_9PLEO</name>
<proteinExistence type="predicted"/>
<dbReference type="Pfam" id="PF01485">
    <property type="entry name" value="IBR"/>
    <property type="match status" value="2"/>
</dbReference>
<evidence type="ECO:0000256" key="6">
    <source>
        <dbReference type="ARBA" id="ARBA00022771"/>
    </source>
</evidence>
<dbReference type="PANTHER" id="PTHR11685">
    <property type="entry name" value="RBR FAMILY RING FINGER AND IBR DOMAIN-CONTAINING"/>
    <property type="match status" value="1"/>
</dbReference>
<keyword evidence="5" id="KW-0677">Repeat</keyword>
<dbReference type="EC" id="2.3.2.31" evidence="2"/>
<feature type="region of interest" description="Disordered" evidence="9">
    <location>
        <begin position="345"/>
        <end position="370"/>
    </location>
</feature>
<comment type="catalytic activity">
    <reaction evidence="1">
        <text>[E2 ubiquitin-conjugating enzyme]-S-ubiquitinyl-L-cysteine + [acceptor protein]-L-lysine = [E2 ubiquitin-conjugating enzyme]-L-cysteine + [acceptor protein]-N(6)-ubiquitinyl-L-lysine.</text>
        <dbReference type="EC" id="2.3.2.31"/>
    </reaction>
</comment>
<dbReference type="CDD" id="cd20335">
    <property type="entry name" value="BRcat_RBR"/>
    <property type="match status" value="1"/>
</dbReference>